<evidence type="ECO:0000313" key="10">
    <source>
        <dbReference type="EMBL" id="MBK5931004.1"/>
    </source>
</evidence>
<sequence>MIVLDTNVLSEALRPSPAPQVLDWMERQPRTSLFTTSVTRGEILYGLYLLPDGQRRQQMLEVIRAILDQDLAGLVWSFDRDAADAYARIAVARRQAGRPISQFDAMIAAIAQSRGASIATRNVKDFWETGVTLIDPWET</sequence>
<dbReference type="PANTHER" id="PTHR33653">
    <property type="entry name" value="RIBONUCLEASE VAPC2"/>
    <property type="match status" value="1"/>
</dbReference>
<evidence type="ECO:0000256" key="6">
    <source>
        <dbReference type="ARBA" id="ARBA00022842"/>
    </source>
</evidence>
<accession>A0AAJ0XFI0</accession>
<evidence type="ECO:0000256" key="2">
    <source>
        <dbReference type="ARBA" id="ARBA00022649"/>
    </source>
</evidence>
<dbReference type="InterPro" id="IPR022907">
    <property type="entry name" value="VapC_family"/>
</dbReference>
<dbReference type="Pfam" id="PF01850">
    <property type="entry name" value="PIN"/>
    <property type="match status" value="1"/>
</dbReference>
<organism evidence="10 11">
    <name type="scientific">Halochromatium salexigens</name>
    <name type="common">Chromatium salexigens</name>
    <dbReference type="NCBI Taxonomy" id="49447"/>
    <lineage>
        <taxon>Bacteria</taxon>
        <taxon>Pseudomonadati</taxon>
        <taxon>Pseudomonadota</taxon>
        <taxon>Gammaproteobacteria</taxon>
        <taxon>Chromatiales</taxon>
        <taxon>Chromatiaceae</taxon>
        <taxon>Halochromatium</taxon>
    </lineage>
</organism>
<feature type="binding site" evidence="8">
    <location>
        <position position="5"/>
    </location>
    <ligand>
        <name>Mg(2+)</name>
        <dbReference type="ChEBI" id="CHEBI:18420"/>
    </ligand>
</feature>
<feature type="binding site" evidence="8">
    <location>
        <position position="104"/>
    </location>
    <ligand>
        <name>Mg(2+)</name>
        <dbReference type="ChEBI" id="CHEBI:18420"/>
    </ligand>
</feature>
<feature type="domain" description="PIN" evidence="9">
    <location>
        <begin position="2"/>
        <end position="122"/>
    </location>
</feature>
<dbReference type="Proteomes" id="UP001296967">
    <property type="component" value="Unassembled WGS sequence"/>
</dbReference>
<dbReference type="InterPro" id="IPR002716">
    <property type="entry name" value="PIN_dom"/>
</dbReference>
<dbReference type="HAMAP" id="MF_00265">
    <property type="entry name" value="VapC_Nob1"/>
    <property type="match status" value="1"/>
</dbReference>
<protein>
    <recommendedName>
        <fullName evidence="8">Ribonuclease VapC</fullName>
        <shortName evidence="8">RNase VapC</shortName>
        <ecNumber evidence="8">3.1.-.-</ecNumber>
    </recommendedName>
    <alternativeName>
        <fullName evidence="8">Toxin VapC</fullName>
    </alternativeName>
</protein>
<keyword evidence="6 8" id="KW-0460">Magnesium</keyword>
<dbReference type="RefSeq" id="WP_201245825.1">
    <property type="nucleotide sequence ID" value="NZ_NHSF01000059.1"/>
</dbReference>
<proteinExistence type="inferred from homology"/>
<evidence type="ECO:0000256" key="4">
    <source>
        <dbReference type="ARBA" id="ARBA00022723"/>
    </source>
</evidence>
<reference evidence="10" key="1">
    <citation type="submission" date="2017-05" db="EMBL/GenBank/DDBJ databases">
        <authorList>
            <person name="Imhoff J.F."/>
            <person name="Rahn T."/>
            <person name="Kuenzel S."/>
            <person name="Neulinger S.C."/>
        </authorList>
    </citation>
    <scope>NUCLEOTIDE SEQUENCE</scope>
    <source>
        <strain evidence="10">DSM 4395</strain>
    </source>
</reference>
<keyword evidence="11" id="KW-1185">Reference proteome</keyword>
<evidence type="ECO:0000256" key="3">
    <source>
        <dbReference type="ARBA" id="ARBA00022722"/>
    </source>
</evidence>
<comment type="caution">
    <text evidence="10">The sequence shown here is derived from an EMBL/GenBank/DDBJ whole genome shotgun (WGS) entry which is preliminary data.</text>
</comment>
<dbReference type="GO" id="GO:0004540">
    <property type="term" value="F:RNA nuclease activity"/>
    <property type="evidence" value="ECO:0007669"/>
    <property type="project" value="InterPro"/>
</dbReference>
<dbReference type="EC" id="3.1.-.-" evidence="8"/>
<dbReference type="InterPro" id="IPR050556">
    <property type="entry name" value="Type_II_TA_system_RNase"/>
</dbReference>
<dbReference type="CDD" id="cd18731">
    <property type="entry name" value="PIN_NgFitB-like"/>
    <property type="match status" value="1"/>
</dbReference>
<evidence type="ECO:0000256" key="1">
    <source>
        <dbReference type="ARBA" id="ARBA00001946"/>
    </source>
</evidence>
<dbReference type="AlphaFoldDB" id="A0AAJ0XFI0"/>
<comment type="similarity">
    <text evidence="7 8">Belongs to the PINc/VapC protein family.</text>
</comment>
<evidence type="ECO:0000256" key="5">
    <source>
        <dbReference type="ARBA" id="ARBA00022801"/>
    </source>
</evidence>
<dbReference type="Gene3D" id="3.40.50.1010">
    <property type="entry name" value="5'-nuclease"/>
    <property type="match status" value="1"/>
</dbReference>
<evidence type="ECO:0000313" key="11">
    <source>
        <dbReference type="Proteomes" id="UP001296967"/>
    </source>
</evidence>
<keyword evidence="4 8" id="KW-0479">Metal-binding</keyword>
<keyword evidence="2 8" id="KW-1277">Toxin-antitoxin system</keyword>
<comment type="cofactor">
    <cofactor evidence="1 8">
        <name>Mg(2+)</name>
        <dbReference type="ChEBI" id="CHEBI:18420"/>
    </cofactor>
</comment>
<dbReference type="EMBL" id="NHSF01000059">
    <property type="protein sequence ID" value="MBK5931004.1"/>
    <property type="molecule type" value="Genomic_DNA"/>
</dbReference>
<dbReference type="GO" id="GO:0016787">
    <property type="term" value="F:hydrolase activity"/>
    <property type="evidence" value="ECO:0007669"/>
    <property type="project" value="UniProtKB-KW"/>
</dbReference>
<name>A0AAJ0XFI0_HALSE</name>
<dbReference type="SUPFAM" id="SSF88723">
    <property type="entry name" value="PIN domain-like"/>
    <property type="match status" value="1"/>
</dbReference>
<dbReference type="PANTHER" id="PTHR33653:SF1">
    <property type="entry name" value="RIBONUCLEASE VAPC2"/>
    <property type="match status" value="1"/>
</dbReference>
<dbReference type="GO" id="GO:0090729">
    <property type="term" value="F:toxin activity"/>
    <property type="evidence" value="ECO:0007669"/>
    <property type="project" value="UniProtKB-KW"/>
</dbReference>
<evidence type="ECO:0000256" key="7">
    <source>
        <dbReference type="ARBA" id="ARBA00038093"/>
    </source>
</evidence>
<gene>
    <name evidence="8" type="primary">vapC</name>
    <name evidence="10" type="ORF">CCR82_10825</name>
</gene>
<evidence type="ECO:0000256" key="8">
    <source>
        <dbReference type="HAMAP-Rule" id="MF_00265"/>
    </source>
</evidence>
<dbReference type="GO" id="GO:0000287">
    <property type="term" value="F:magnesium ion binding"/>
    <property type="evidence" value="ECO:0007669"/>
    <property type="project" value="UniProtKB-UniRule"/>
</dbReference>
<keyword evidence="5 8" id="KW-0378">Hydrolase</keyword>
<keyword evidence="3 8" id="KW-0540">Nuclease</keyword>
<dbReference type="InterPro" id="IPR029060">
    <property type="entry name" value="PIN-like_dom_sf"/>
</dbReference>
<keyword evidence="8" id="KW-0800">Toxin</keyword>
<evidence type="ECO:0000259" key="9">
    <source>
        <dbReference type="Pfam" id="PF01850"/>
    </source>
</evidence>
<reference evidence="10" key="2">
    <citation type="journal article" date="2020" name="Microorganisms">
        <title>Osmotic Adaptation and Compatible Solute Biosynthesis of Phototrophic Bacteria as Revealed from Genome Analyses.</title>
        <authorList>
            <person name="Imhoff J.F."/>
            <person name="Rahn T."/>
            <person name="Kunzel S."/>
            <person name="Keller A."/>
            <person name="Neulinger S.C."/>
        </authorList>
    </citation>
    <scope>NUCLEOTIDE SEQUENCE</scope>
    <source>
        <strain evidence="10">DSM 4395</strain>
    </source>
</reference>
<comment type="function">
    <text evidence="8">Toxic component of a toxin-antitoxin (TA) system. An RNase.</text>
</comment>